<accession>A0AAF3FG40</accession>
<reference evidence="4" key="1">
    <citation type="submission" date="2024-02" db="UniProtKB">
        <authorList>
            <consortium name="WormBaseParasite"/>
        </authorList>
    </citation>
    <scope>IDENTIFICATION</scope>
</reference>
<evidence type="ECO:0000256" key="1">
    <source>
        <dbReference type="SAM" id="Coils"/>
    </source>
</evidence>
<dbReference type="Proteomes" id="UP000887575">
    <property type="component" value="Unassembled WGS sequence"/>
</dbReference>
<feature type="compositionally biased region" description="Low complexity" evidence="2">
    <location>
        <begin position="1"/>
        <end position="15"/>
    </location>
</feature>
<organism evidence="3 4">
    <name type="scientific">Mesorhabditis belari</name>
    <dbReference type="NCBI Taxonomy" id="2138241"/>
    <lineage>
        <taxon>Eukaryota</taxon>
        <taxon>Metazoa</taxon>
        <taxon>Ecdysozoa</taxon>
        <taxon>Nematoda</taxon>
        <taxon>Chromadorea</taxon>
        <taxon>Rhabditida</taxon>
        <taxon>Rhabditina</taxon>
        <taxon>Rhabditomorpha</taxon>
        <taxon>Rhabditoidea</taxon>
        <taxon>Rhabditidae</taxon>
        <taxon>Mesorhabditinae</taxon>
        <taxon>Mesorhabditis</taxon>
    </lineage>
</organism>
<sequence length="399" mass="44835">MQQLQQIIQQSSTLQPVQPPPLSKGKARSNNRPNGSRSKKPMKKKANRMAKQAAGGETVSSSLELTLEHTKMVAEYRSEITRLEEMLKKAFELEKQKIQARINEMTTKRTNIFFEVLKQQHAELAQLVAQPEPTPQPPPPPKTRPPIRPMNQTELLIQPPSNHSQEKQQHHSPSAAALDLPFDEFSQVFDEMENRAIPSYHMETSHIQQSSSTQYAEMRPMQQPSQQQETGVYHQREQMSYVDAQGQLQQTTYYQYDSTGQQQPQIHQLQPQHMQNTQIQMLPEEQIVQMNDSSQILIEPSTSQVPMQQPQQIIQQSSTLQPVQPPPLSKGKARSNNRPNGSRSKKPPSQSANSVGAVLATANRMAKQAAGGETASSSAMASSLTFTLEQTQMVAEFDV</sequence>
<feature type="region of interest" description="Disordered" evidence="2">
    <location>
        <begin position="130"/>
        <end position="149"/>
    </location>
</feature>
<proteinExistence type="predicted"/>
<protein>
    <submittedName>
        <fullName evidence="4">Uncharacterized protein</fullName>
    </submittedName>
</protein>
<feature type="compositionally biased region" description="Basic residues" evidence="2">
    <location>
        <begin position="37"/>
        <end position="48"/>
    </location>
</feature>
<feature type="coiled-coil region" evidence="1">
    <location>
        <begin position="73"/>
        <end position="108"/>
    </location>
</feature>
<evidence type="ECO:0000256" key="2">
    <source>
        <dbReference type="SAM" id="MobiDB-lite"/>
    </source>
</evidence>
<feature type="compositionally biased region" description="Polar residues" evidence="2">
    <location>
        <begin position="334"/>
        <end position="354"/>
    </location>
</feature>
<dbReference type="WBParaSite" id="MBELARI_LOCUS5832">
    <property type="protein sequence ID" value="MBELARI_LOCUS5832"/>
    <property type="gene ID" value="MBELARI_LOCUS5832"/>
</dbReference>
<keyword evidence="3" id="KW-1185">Reference proteome</keyword>
<keyword evidence="1" id="KW-0175">Coiled coil</keyword>
<dbReference type="AlphaFoldDB" id="A0AAF3FG40"/>
<evidence type="ECO:0000313" key="3">
    <source>
        <dbReference type="Proteomes" id="UP000887575"/>
    </source>
</evidence>
<feature type="compositionally biased region" description="Pro residues" evidence="2">
    <location>
        <begin position="132"/>
        <end position="148"/>
    </location>
</feature>
<name>A0AAF3FG40_9BILA</name>
<feature type="region of interest" description="Disordered" evidence="2">
    <location>
        <begin position="1"/>
        <end position="61"/>
    </location>
</feature>
<feature type="region of interest" description="Disordered" evidence="2">
    <location>
        <begin position="302"/>
        <end position="355"/>
    </location>
</feature>
<feature type="compositionally biased region" description="Low complexity" evidence="2">
    <location>
        <begin position="302"/>
        <end position="322"/>
    </location>
</feature>
<evidence type="ECO:0000313" key="4">
    <source>
        <dbReference type="WBParaSite" id="MBELARI_LOCUS5832"/>
    </source>
</evidence>